<dbReference type="NCBIfam" id="TIGR02022">
    <property type="entry name" value="hutF"/>
    <property type="match status" value="1"/>
</dbReference>
<dbReference type="InterPro" id="IPR011059">
    <property type="entry name" value="Metal-dep_hydrolase_composite"/>
</dbReference>
<keyword evidence="3" id="KW-0378">Hydrolase</keyword>
<comment type="cofactor">
    <cofactor evidence="1">
        <name>Zn(2+)</name>
        <dbReference type="ChEBI" id="CHEBI:29105"/>
    </cofactor>
</comment>
<sequence length="448" mass="48598">MQKILAHALLTDDGWHRDIVLSHDNGMITGLEDDSGKQTYDCAADVLVAGMPNLHSHAFQRAMAGFAERRGATPDSFWSWRKEMYRLALSMTPQQVEAVAAQLYMEMLEAGFTRVGEFHYLHHDGNGRPYADMGEMAGRIAAAAAQTGINLTLLPVFYAHAGFGGKPADDGQKRFINTPESFARLLEACQTHLAPLANAVLGIAPHSLRAVTKEELAAILPLAKQAPVHIHIAEQIKEVEDCLAATGQRPVEWLLDHAPVDERWCLIHATHMTETETVNIAKSGAVAGLCPITEANLGDGIFNALPYLAHNGAYGIGSDSNVCIAVNEELRQFEYSVRLDTHMRNAVARPDSSNGRVLFDGARAGGARALGAASPLAVGSPADLVALNLQGQDWIRQDAILDSWIFAGNIAVDSVWVAGRQVVHNGRHKARDTINRHFGTAMRQLFAS</sequence>
<dbReference type="InterPro" id="IPR010252">
    <property type="entry name" value="HutF"/>
</dbReference>
<evidence type="ECO:0000313" key="6">
    <source>
        <dbReference type="EMBL" id="AQS41979.1"/>
    </source>
</evidence>
<reference evidence="6 7" key="1">
    <citation type="journal article" date="2010" name="Science">
        <title>Genomic comparison of the ants Camponotus floridanus and Harpegnathos saltator.</title>
        <authorList>
            <person name="Bonasio R."/>
            <person name="Zhang G."/>
            <person name="Ye C."/>
            <person name="Mutti N.S."/>
            <person name="Fang X."/>
            <person name="Qin N."/>
            <person name="Donahue G."/>
            <person name="Yang P."/>
            <person name="Li Q."/>
            <person name="Li C."/>
            <person name="Zhang P."/>
            <person name="Huang Z."/>
            <person name="Berger S.L."/>
            <person name="Reinberg D."/>
            <person name="Wang J."/>
            <person name="Liebig J."/>
        </authorList>
    </citation>
    <scope>NUCLEOTIDE SEQUENCE [LARGE SCALE GENOMIC DNA]</scope>
    <source>
        <strain evidence="6 7">Hsal</strain>
    </source>
</reference>
<dbReference type="Gene3D" id="3.20.20.140">
    <property type="entry name" value="Metal-dependent hydrolases"/>
    <property type="match status" value="1"/>
</dbReference>
<feature type="domain" description="Amidohydrolase-related" evidence="5">
    <location>
        <begin position="47"/>
        <end position="422"/>
    </location>
</feature>
<dbReference type="PANTHER" id="PTHR11271">
    <property type="entry name" value="GUANINE DEAMINASE"/>
    <property type="match status" value="1"/>
</dbReference>
<dbReference type="SUPFAM" id="SSF51556">
    <property type="entry name" value="Metallo-dependent hydrolases"/>
    <property type="match status" value="1"/>
</dbReference>
<gene>
    <name evidence="6" type="primary">hutF</name>
    <name evidence="6" type="ORF">BHV28_12950</name>
</gene>
<name>A0A1U9JVT9_9HYPH</name>
<dbReference type="Proteomes" id="UP000188912">
    <property type="component" value="Chromosome"/>
</dbReference>
<dbReference type="KEGG" id="thd:BHV28_12950"/>
<accession>A0A1U9JVT9</accession>
<evidence type="ECO:0000259" key="5">
    <source>
        <dbReference type="Pfam" id="PF01979"/>
    </source>
</evidence>
<dbReference type="STRING" id="1902579.BHV28_12950"/>
<organism evidence="6 7">
    <name type="scientific">Candidatus Tokpelaia hoelldobleri</name>
    <dbReference type="NCBI Taxonomy" id="1902579"/>
    <lineage>
        <taxon>Bacteria</taxon>
        <taxon>Pseudomonadati</taxon>
        <taxon>Pseudomonadota</taxon>
        <taxon>Alphaproteobacteria</taxon>
        <taxon>Hyphomicrobiales</taxon>
        <taxon>Candidatus Tokpelaia</taxon>
    </lineage>
</organism>
<dbReference type="NCBIfam" id="NF006681">
    <property type="entry name" value="PRK09229.1-2"/>
    <property type="match status" value="1"/>
</dbReference>
<keyword evidence="4" id="KW-0862">Zinc</keyword>
<dbReference type="Gene3D" id="2.30.40.10">
    <property type="entry name" value="Urease, subunit C, domain 1"/>
    <property type="match status" value="1"/>
</dbReference>
<evidence type="ECO:0000256" key="4">
    <source>
        <dbReference type="ARBA" id="ARBA00022833"/>
    </source>
</evidence>
<keyword evidence="7" id="KW-1185">Reference proteome</keyword>
<evidence type="ECO:0000313" key="7">
    <source>
        <dbReference type="Proteomes" id="UP000188912"/>
    </source>
</evidence>
<dbReference type="AlphaFoldDB" id="A0A1U9JVT9"/>
<dbReference type="NCBIfam" id="NF006684">
    <property type="entry name" value="PRK09229.1-5"/>
    <property type="match status" value="1"/>
</dbReference>
<dbReference type="NCBIfam" id="NF006683">
    <property type="entry name" value="PRK09229.1-4"/>
    <property type="match status" value="1"/>
</dbReference>
<dbReference type="PANTHER" id="PTHR11271:SF48">
    <property type="entry name" value="AMIDOHYDROLASE-RELATED DOMAIN-CONTAINING PROTEIN"/>
    <property type="match status" value="1"/>
</dbReference>
<dbReference type="GO" id="GO:0005829">
    <property type="term" value="C:cytosol"/>
    <property type="evidence" value="ECO:0007669"/>
    <property type="project" value="TreeGrafter"/>
</dbReference>
<dbReference type="GO" id="GO:0046872">
    <property type="term" value="F:metal ion binding"/>
    <property type="evidence" value="ECO:0007669"/>
    <property type="project" value="UniProtKB-KW"/>
</dbReference>
<reference evidence="6 7" key="2">
    <citation type="journal article" date="2016" name="Sci. Rep.">
        <title>The genome of Rhizobiales bacteria in predatory ants reveals urease gene functions but no genes for nitrogen fixation.</title>
        <authorList>
            <person name="Neuvonen M.M."/>
            <person name="Tamarit D."/>
            <person name="Naslund K."/>
            <person name="Liebig J."/>
            <person name="Feldhaar H."/>
            <person name="Moran N.A."/>
            <person name="Guy L."/>
            <person name="Andersson S.G."/>
        </authorList>
    </citation>
    <scope>NUCLEOTIDE SEQUENCE [LARGE SCALE GENOMIC DNA]</scope>
    <source>
        <strain evidence="6 7">Hsal</strain>
    </source>
</reference>
<evidence type="ECO:0000256" key="1">
    <source>
        <dbReference type="ARBA" id="ARBA00001947"/>
    </source>
</evidence>
<proteinExistence type="predicted"/>
<dbReference type="InterPro" id="IPR006680">
    <property type="entry name" value="Amidohydro-rel"/>
</dbReference>
<protein>
    <submittedName>
        <fullName evidence="6">Formiminoglutamate deiminase</fullName>
    </submittedName>
</protein>
<dbReference type="InterPro" id="IPR051607">
    <property type="entry name" value="Metallo-dep_hydrolases"/>
</dbReference>
<evidence type="ECO:0000256" key="2">
    <source>
        <dbReference type="ARBA" id="ARBA00022723"/>
    </source>
</evidence>
<dbReference type="InterPro" id="IPR032466">
    <property type="entry name" value="Metal_Hydrolase"/>
</dbReference>
<dbReference type="EMBL" id="CP017315">
    <property type="protein sequence ID" value="AQS41979.1"/>
    <property type="molecule type" value="Genomic_DNA"/>
</dbReference>
<keyword evidence="2" id="KW-0479">Metal-binding</keyword>
<evidence type="ECO:0000256" key="3">
    <source>
        <dbReference type="ARBA" id="ARBA00022801"/>
    </source>
</evidence>
<dbReference type="GO" id="GO:0019239">
    <property type="term" value="F:deaminase activity"/>
    <property type="evidence" value="ECO:0007669"/>
    <property type="project" value="TreeGrafter"/>
</dbReference>
<dbReference type="SUPFAM" id="SSF51338">
    <property type="entry name" value="Composite domain of metallo-dependent hydrolases"/>
    <property type="match status" value="1"/>
</dbReference>
<dbReference type="Pfam" id="PF01979">
    <property type="entry name" value="Amidohydro_1"/>
    <property type="match status" value="1"/>
</dbReference>